<dbReference type="Proteomes" id="UP000559256">
    <property type="component" value="Unassembled WGS sequence"/>
</dbReference>
<gene>
    <name evidence="1" type="ORF">D9758_018300</name>
</gene>
<evidence type="ECO:0000313" key="2">
    <source>
        <dbReference type="Proteomes" id="UP000559256"/>
    </source>
</evidence>
<accession>A0A8H5B022</accession>
<keyword evidence="2" id="KW-1185">Reference proteome</keyword>
<dbReference type="AlphaFoldDB" id="A0A8H5B022"/>
<comment type="caution">
    <text evidence="1">The sequence shown here is derived from an EMBL/GenBank/DDBJ whole genome shotgun (WGS) entry which is preliminary data.</text>
</comment>
<reference evidence="1 2" key="1">
    <citation type="journal article" date="2020" name="ISME J.">
        <title>Uncovering the hidden diversity of litter-decomposition mechanisms in mushroom-forming fungi.</title>
        <authorList>
            <person name="Floudas D."/>
            <person name="Bentzer J."/>
            <person name="Ahren D."/>
            <person name="Johansson T."/>
            <person name="Persson P."/>
            <person name="Tunlid A."/>
        </authorList>
    </citation>
    <scope>NUCLEOTIDE SEQUENCE [LARGE SCALE GENOMIC DNA]</scope>
    <source>
        <strain evidence="1 2">CBS 291.85</strain>
    </source>
</reference>
<protein>
    <submittedName>
        <fullName evidence="1">Uncharacterized protein</fullName>
    </submittedName>
</protein>
<evidence type="ECO:0000313" key="1">
    <source>
        <dbReference type="EMBL" id="KAF5314224.1"/>
    </source>
</evidence>
<proteinExistence type="predicted"/>
<name>A0A8H5B022_9AGAR</name>
<dbReference type="EMBL" id="JAACJM010000507">
    <property type="protein sequence ID" value="KAF5314224.1"/>
    <property type="molecule type" value="Genomic_DNA"/>
</dbReference>
<dbReference type="OrthoDB" id="3364132at2759"/>
<organism evidence="1 2">
    <name type="scientific">Tetrapyrgos nigripes</name>
    <dbReference type="NCBI Taxonomy" id="182062"/>
    <lineage>
        <taxon>Eukaryota</taxon>
        <taxon>Fungi</taxon>
        <taxon>Dikarya</taxon>
        <taxon>Basidiomycota</taxon>
        <taxon>Agaricomycotina</taxon>
        <taxon>Agaricomycetes</taxon>
        <taxon>Agaricomycetidae</taxon>
        <taxon>Agaricales</taxon>
        <taxon>Marasmiineae</taxon>
        <taxon>Marasmiaceae</taxon>
        <taxon>Tetrapyrgos</taxon>
    </lineage>
</organism>
<sequence>MKHLDIEAWVTVDEQPLDEFGVATHGMKASCWIASEVGMLSDSGVVTEDEEGREYIASGLLTSLVSEKPFVFSEVRLTDDDGFSGRDLQELGEIKIVFEEVHIIKEDIPFDENVHCCKFSSEDLLHERSSKAITHRVGLGEERGRSKEDFMTFEAIRVIATFRF</sequence>